<dbReference type="PANTHER" id="PTHR45527">
    <property type="entry name" value="NONRIBOSOMAL PEPTIDE SYNTHETASE"/>
    <property type="match status" value="1"/>
</dbReference>
<dbReference type="SUPFAM" id="SSF56801">
    <property type="entry name" value="Acetyl-CoA synthetase-like"/>
    <property type="match status" value="1"/>
</dbReference>
<dbReference type="InterPro" id="IPR045851">
    <property type="entry name" value="AMP-bd_C_sf"/>
</dbReference>
<dbReference type="GO" id="GO:0031177">
    <property type="term" value="F:phosphopantetheine binding"/>
    <property type="evidence" value="ECO:0007669"/>
    <property type="project" value="TreeGrafter"/>
</dbReference>
<dbReference type="NCBIfam" id="TIGR01733">
    <property type="entry name" value="AA-adenyl-dom"/>
    <property type="match status" value="1"/>
</dbReference>
<keyword evidence="4" id="KW-1185">Reference proteome</keyword>
<dbReference type="Pfam" id="PF00501">
    <property type="entry name" value="AMP-binding"/>
    <property type="match status" value="1"/>
</dbReference>
<dbReference type="FunFam" id="3.40.50.12780:FF:000012">
    <property type="entry name" value="Non-ribosomal peptide synthetase"/>
    <property type="match status" value="1"/>
</dbReference>
<dbReference type="InterPro" id="IPR010071">
    <property type="entry name" value="AA_adenyl_dom"/>
</dbReference>
<proteinExistence type="predicted"/>
<organism evidence="3 4">
    <name type="scientific">Seonamhaeicola marinus</name>
    <dbReference type="NCBI Taxonomy" id="1912246"/>
    <lineage>
        <taxon>Bacteria</taxon>
        <taxon>Pseudomonadati</taxon>
        <taxon>Bacteroidota</taxon>
        <taxon>Flavobacteriia</taxon>
        <taxon>Flavobacteriales</taxon>
        <taxon>Flavobacteriaceae</taxon>
    </lineage>
</organism>
<reference evidence="3 4" key="1">
    <citation type="submission" date="2019-08" db="EMBL/GenBank/DDBJ databases">
        <title>Seonamhaeicola sediminis sp. nov., isolated from marine sediment.</title>
        <authorList>
            <person name="Cao W.R."/>
        </authorList>
    </citation>
    <scope>NUCLEOTIDE SEQUENCE [LARGE SCALE GENOMIC DNA]</scope>
    <source>
        <strain evidence="3 4">B011</strain>
    </source>
</reference>
<dbReference type="GO" id="GO:0043041">
    <property type="term" value="P:amino acid activation for nonribosomal peptide biosynthetic process"/>
    <property type="evidence" value="ECO:0007669"/>
    <property type="project" value="TreeGrafter"/>
</dbReference>
<protein>
    <submittedName>
        <fullName evidence="3">Amino acid adenylation domain-containing protein</fullName>
    </submittedName>
</protein>
<evidence type="ECO:0000259" key="2">
    <source>
        <dbReference type="Pfam" id="PF00668"/>
    </source>
</evidence>
<dbReference type="CDD" id="cd05930">
    <property type="entry name" value="A_NRPS"/>
    <property type="match status" value="1"/>
</dbReference>
<dbReference type="InterPro" id="IPR023213">
    <property type="entry name" value="CAT-like_dom_sf"/>
</dbReference>
<dbReference type="Gene3D" id="3.30.559.30">
    <property type="entry name" value="Nonribosomal peptide synthetase, condensation domain"/>
    <property type="match status" value="1"/>
</dbReference>
<dbReference type="Gene3D" id="3.40.50.980">
    <property type="match status" value="2"/>
</dbReference>
<dbReference type="AlphaFoldDB" id="A0A5D0HTN0"/>
<dbReference type="GO" id="GO:0003824">
    <property type="term" value="F:catalytic activity"/>
    <property type="evidence" value="ECO:0007669"/>
    <property type="project" value="InterPro"/>
</dbReference>
<evidence type="ECO:0000313" key="3">
    <source>
        <dbReference type="EMBL" id="TYA74714.1"/>
    </source>
</evidence>
<dbReference type="GO" id="GO:0044550">
    <property type="term" value="P:secondary metabolite biosynthetic process"/>
    <property type="evidence" value="ECO:0007669"/>
    <property type="project" value="TreeGrafter"/>
</dbReference>
<dbReference type="PANTHER" id="PTHR45527:SF1">
    <property type="entry name" value="FATTY ACID SYNTHASE"/>
    <property type="match status" value="1"/>
</dbReference>
<dbReference type="Proteomes" id="UP000323930">
    <property type="component" value="Unassembled WGS sequence"/>
</dbReference>
<dbReference type="PROSITE" id="PS00455">
    <property type="entry name" value="AMP_BINDING"/>
    <property type="match status" value="1"/>
</dbReference>
<dbReference type="Pfam" id="PF00668">
    <property type="entry name" value="Condensation"/>
    <property type="match status" value="1"/>
</dbReference>
<dbReference type="InterPro" id="IPR001242">
    <property type="entry name" value="Condensation_dom"/>
</dbReference>
<dbReference type="CDD" id="cd19531">
    <property type="entry name" value="LCL_NRPS-like"/>
    <property type="match status" value="1"/>
</dbReference>
<evidence type="ECO:0000313" key="4">
    <source>
        <dbReference type="Proteomes" id="UP000323930"/>
    </source>
</evidence>
<feature type="domain" description="Condensation" evidence="2">
    <location>
        <begin position="34"/>
        <end position="477"/>
    </location>
</feature>
<feature type="domain" description="AMP-dependent synthetase/ligase" evidence="1">
    <location>
        <begin position="501"/>
        <end position="845"/>
    </location>
</feature>
<dbReference type="GO" id="GO:0005737">
    <property type="term" value="C:cytoplasm"/>
    <property type="evidence" value="ECO:0007669"/>
    <property type="project" value="TreeGrafter"/>
</dbReference>
<gene>
    <name evidence="3" type="ORF">FUA24_15490</name>
</gene>
<accession>A0A5D0HTN0</accession>
<dbReference type="InterPro" id="IPR020845">
    <property type="entry name" value="AMP-binding_CS"/>
</dbReference>
<evidence type="ECO:0000259" key="1">
    <source>
        <dbReference type="Pfam" id="PF00501"/>
    </source>
</evidence>
<dbReference type="OrthoDB" id="9778690at2"/>
<name>A0A5D0HTN0_9FLAO</name>
<sequence>MENRQKKDSLLDKWKNREGNTISSNRISKAPIGEKIPLSHGQRRLWFLQQMYPKNPFYNYSETYTLNGTLSEESLLKSLKKIYDKNDILRSTYHIDNGEVYQKINDSNLDISIYDLSKKADKLIEEEANSIIEKGATHYFDLTEHPLIRCSLIKKSAFESVLLICMHHIVVDEWSMKLFRKQLCENYNQFNNNDLTFKHTSKTDDIEYTDYAYWQSKNSTHKKEHLLYWKNKLSGEIPRLDLPTDYPRPPRSNFKGLFSKTSLYDKTTSNKIIAAAEAFNTTPYVIMLSVYFTFLHWYSGQNDILVGSPVTNRDQKSLENIIGFFLDTLVIRTDINPLMTFKELVALVRENTFGAFANKNVPFDVLVKELGADRSLSVNPFFQVMFVYNEEVETLKFNEDLTLTHEFFDTKVSKFDLTIFITKHKDSFSSKFEFSTQLFKASTIDNFHEHFNVLLEELLNNPDQKLSHTSVLTQSEKLLFSNKSLNTYSFEGLNGVHSLIESNVEKTPNAIAVSFNENTLTYKELNDKSNYLAQSIINLVENTNTIIGLCIDRSPNMIVGILGILKAGCCYMPVDPEYPQERIDFILKDSNSKMIVCDSKNTSLFDSRNFSILNIDTLDTHNKLKLNLPKVSINDLAYLIYTSGSTGKPKGVPITHKNIINSTLGRFEFYKEAPKVFLLMSSISFDSSKAGIFWTLCKGGNLIITEKRIEQDIEKIGYLIQNHNVTHTLMLPSLYNLILDYVDPFKIKSLHTVIVAGEACSKELCKTHFKHSPKVNLYNEYGPTEASVWCTAHKITSEDCSNEIIPIGKPVANSMIYILNKDLKHLPLGAVGEIYIGGINLSSGYINRENLTKKVFIPNPYAPEEKLYNTGDLGRYDNNGNLIFLGRGDQQIKIRGYRIELREIENTINQYSKDIDNSIVLIEEPSNHSELENDIFKDDDSFFKILKSLSNEELNEVFPK</sequence>
<dbReference type="FunFam" id="3.40.50.980:FF:000001">
    <property type="entry name" value="Non-ribosomal peptide synthetase"/>
    <property type="match status" value="1"/>
</dbReference>
<dbReference type="Gene3D" id="3.30.559.10">
    <property type="entry name" value="Chloramphenicol acetyltransferase-like domain"/>
    <property type="match status" value="1"/>
</dbReference>
<dbReference type="EMBL" id="VSDQ01000679">
    <property type="protein sequence ID" value="TYA74714.1"/>
    <property type="molecule type" value="Genomic_DNA"/>
</dbReference>
<dbReference type="Gene3D" id="3.30.300.30">
    <property type="match status" value="1"/>
</dbReference>
<dbReference type="Gene3D" id="2.30.38.10">
    <property type="entry name" value="Luciferase, Domain 3"/>
    <property type="match status" value="1"/>
</dbReference>
<dbReference type="SUPFAM" id="SSF52777">
    <property type="entry name" value="CoA-dependent acyltransferases"/>
    <property type="match status" value="2"/>
</dbReference>
<comment type="caution">
    <text evidence="3">The sequence shown here is derived from an EMBL/GenBank/DDBJ whole genome shotgun (WGS) entry which is preliminary data.</text>
</comment>
<dbReference type="InterPro" id="IPR000873">
    <property type="entry name" value="AMP-dep_synth/lig_dom"/>
</dbReference>
<dbReference type="RefSeq" id="WP_148543937.1">
    <property type="nucleotide sequence ID" value="NZ_VSDQ01000679.1"/>
</dbReference>